<proteinExistence type="predicted"/>
<organism evidence="1">
    <name type="scientific">Anguilla anguilla</name>
    <name type="common">European freshwater eel</name>
    <name type="synonym">Muraena anguilla</name>
    <dbReference type="NCBI Taxonomy" id="7936"/>
    <lineage>
        <taxon>Eukaryota</taxon>
        <taxon>Metazoa</taxon>
        <taxon>Chordata</taxon>
        <taxon>Craniata</taxon>
        <taxon>Vertebrata</taxon>
        <taxon>Euteleostomi</taxon>
        <taxon>Actinopterygii</taxon>
        <taxon>Neopterygii</taxon>
        <taxon>Teleostei</taxon>
        <taxon>Anguilliformes</taxon>
        <taxon>Anguillidae</taxon>
        <taxon>Anguilla</taxon>
    </lineage>
</organism>
<dbReference type="AlphaFoldDB" id="A0A0E9XW41"/>
<name>A0A0E9XW41_ANGAN</name>
<evidence type="ECO:0000313" key="1">
    <source>
        <dbReference type="EMBL" id="JAI06938.1"/>
    </source>
</evidence>
<reference evidence="1" key="2">
    <citation type="journal article" date="2015" name="Fish Shellfish Immunol.">
        <title>Early steps in the European eel (Anguilla anguilla)-Vibrio vulnificus interaction in the gills: Role of the RtxA13 toxin.</title>
        <authorList>
            <person name="Callol A."/>
            <person name="Pajuelo D."/>
            <person name="Ebbesson L."/>
            <person name="Teles M."/>
            <person name="MacKenzie S."/>
            <person name="Amaro C."/>
        </authorList>
    </citation>
    <scope>NUCLEOTIDE SEQUENCE</scope>
</reference>
<reference evidence="1" key="1">
    <citation type="submission" date="2014-11" db="EMBL/GenBank/DDBJ databases">
        <authorList>
            <person name="Amaro Gonzalez C."/>
        </authorList>
    </citation>
    <scope>NUCLEOTIDE SEQUENCE</scope>
</reference>
<dbReference type="EMBL" id="GBXM01001640">
    <property type="protein sequence ID" value="JAI06938.1"/>
    <property type="molecule type" value="Transcribed_RNA"/>
</dbReference>
<protein>
    <submittedName>
        <fullName evidence="1">Uncharacterized protein</fullName>
    </submittedName>
</protein>
<accession>A0A0E9XW41</accession>
<sequence>MFLFACLFSTSLHLLQ</sequence>